<sequence>MSVQQNPFQYAECIQYQLGSIVDPVPVYAAFNRNWATQTRFVTWQLRSIHQPVYTGQTQSNKGIDRPIFQITVFTKDMDDCFSLSDTILQALHGYSGMFGDPTGSGFFIAKADVFWLYNTYDDEIGMNQIVMDCTIDVPT</sequence>
<accession>A0A6J5M4Q6</accession>
<evidence type="ECO:0000313" key="1">
    <source>
        <dbReference type="EMBL" id="CAB4140367.1"/>
    </source>
</evidence>
<dbReference type="EMBL" id="LR796378">
    <property type="protein sequence ID" value="CAB4140367.1"/>
    <property type="molecule type" value="Genomic_DNA"/>
</dbReference>
<reference evidence="1" key="1">
    <citation type="submission" date="2020-04" db="EMBL/GenBank/DDBJ databases">
        <authorList>
            <person name="Chiriac C."/>
            <person name="Salcher M."/>
            <person name="Ghai R."/>
            <person name="Kavagutti S V."/>
        </authorList>
    </citation>
    <scope>NUCLEOTIDE SEQUENCE</scope>
</reference>
<proteinExistence type="predicted"/>
<organism evidence="1">
    <name type="scientific">uncultured Caudovirales phage</name>
    <dbReference type="NCBI Taxonomy" id="2100421"/>
    <lineage>
        <taxon>Viruses</taxon>
        <taxon>Duplodnaviria</taxon>
        <taxon>Heunggongvirae</taxon>
        <taxon>Uroviricota</taxon>
        <taxon>Caudoviricetes</taxon>
        <taxon>Peduoviridae</taxon>
        <taxon>Maltschvirus</taxon>
        <taxon>Maltschvirus maltsch</taxon>
    </lineage>
</organism>
<protein>
    <submittedName>
        <fullName evidence="1">Uncharacterized protein</fullName>
    </submittedName>
</protein>
<gene>
    <name evidence="1" type="ORF">UFOVP405_37</name>
</gene>
<name>A0A6J5M4Q6_9CAUD</name>